<dbReference type="AlphaFoldDB" id="A0A482WT41"/>
<dbReference type="InterPro" id="IPR011050">
    <property type="entry name" value="Pectin_lyase_fold/virulence"/>
</dbReference>
<reference evidence="2 3" key="1">
    <citation type="journal article" date="2017" name="Gigascience">
        <title>Genome sequence of the small brown planthopper, Laodelphax striatellus.</title>
        <authorList>
            <person name="Zhu J."/>
            <person name="Jiang F."/>
            <person name="Wang X."/>
            <person name="Yang P."/>
            <person name="Bao Y."/>
            <person name="Zhao W."/>
            <person name="Wang W."/>
            <person name="Lu H."/>
            <person name="Wang Q."/>
            <person name="Cui N."/>
            <person name="Li J."/>
            <person name="Chen X."/>
            <person name="Luo L."/>
            <person name="Yu J."/>
            <person name="Kang L."/>
            <person name="Cui F."/>
        </authorList>
    </citation>
    <scope>NUCLEOTIDE SEQUENCE [LARGE SCALE GENOMIC DNA]</scope>
    <source>
        <strain evidence="2">Lst14</strain>
    </source>
</reference>
<dbReference type="EMBL" id="QKKF02026418">
    <property type="protein sequence ID" value="RZF36432.1"/>
    <property type="molecule type" value="Genomic_DNA"/>
</dbReference>
<dbReference type="InterPro" id="IPR039448">
    <property type="entry name" value="Beta_helix"/>
</dbReference>
<dbReference type="STRING" id="195883.A0A482WT41"/>
<feature type="domain" description="Right handed beta helix" evidence="1">
    <location>
        <begin position="139"/>
        <end position="261"/>
    </location>
</feature>
<dbReference type="Gene3D" id="2.160.20.10">
    <property type="entry name" value="Single-stranded right-handed beta-helix, Pectin lyase-like"/>
    <property type="match status" value="1"/>
</dbReference>
<sequence>MKEMRDRIDLPEEVDKNGKVLLAWLDGLSDDLLSVLQRIKSNLPDDKTSFSCVPSLEKLLDECRVAKNIVYVGEGLHCLKRSCELSSEIIIQGVGAASKTLIENSEGGRLLFDVMNRGSSFSNMCLVGSKLKFVVVVRIGCCRMSNVTVQGSHDNVAILVQSGAEFYAESCTFTDCSVAVEAREGSKITLKGCVIQNNINGLVFQSSNVNLENCHFIDNTQSAVVQFGGSESVSESNGASGIMLESLQGVTAKGITFSGNKVNISRNIYNDPL</sequence>
<dbReference type="OrthoDB" id="5978115at2759"/>
<keyword evidence="3" id="KW-1185">Reference proteome</keyword>
<dbReference type="InterPro" id="IPR012334">
    <property type="entry name" value="Pectin_lyas_fold"/>
</dbReference>
<dbReference type="Pfam" id="PF13229">
    <property type="entry name" value="Beta_helix"/>
    <property type="match status" value="1"/>
</dbReference>
<evidence type="ECO:0000313" key="2">
    <source>
        <dbReference type="EMBL" id="RZF36432.1"/>
    </source>
</evidence>
<protein>
    <recommendedName>
        <fullName evidence="1">Right handed beta helix domain-containing protein</fullName>
    </recommendedName>
</protein>
<comment type="caution">
    <text evidence="2">The sequence shown here is derived from an EMBL/GenBank/DDBJ whole genome shotgun (WGS) entry which is preliminary data.</text>
</comment>
<dbReference type="SMR" id="A0A482WT41"/>
<dbReference type="Proteomes" id="UP000291343">
    <property type="component" value="Unassembled WGS sequence"/>
</dbReference>
<name>A0A482WT41_LAOST</name>
<gene>
    <name evidence="2" type="ORF">LSTR_LSTR010852</name>
</gene>
<proteinExistence type="predicted"/>
<accession>A0A482WT41</accession>
<organism evidence="2 3">
    <name type="scientific">Laodelphax striatellus</name>
    <name type="common">Small brown planthopper</name>
    <name type="synonym">Delphax striatella</name>
    <dbReference type="NCBI Taxonomy" id="195883"/>
    <lineage>
        <taxon>Eukaryota</taxon>
        <taxon>Metazoa</taxon>
        <taxon>Ecdysozoa</taxon>
        <taxon>Arthropoda</taxon>
        <taxon>Hexapoda</taxon>
        <taxon>Insecta</taxon>
        <taxon>Pterygota</taxon>
        <taxon>Neoptera</taxon>
        <taxon>Paraneoptera</taxon>
        <taxon>Hemiptera</taxon>
        <taxon>Auchenorrhyncha</taxon>
        <taxon>Fulgoroidea</taxon>
        <taxon>Delphacidae</taxon>
        <taxon>Criomorphinae</taxon>
        <taxon>Laodelphax</taxon>
    </lineage>
</organism>
<dbReference type="SUPFAM" id="SSF51126">
    <property type="entry name" value="Pectin lyase-like"/>
    <property type="match status" value="1"/>
</dbReference>
<evidence type="ECO:0000259" key="1">
    <source>
        <dbReference type="Pfam" id="PF13229"/>
    </source>
</evidence>
<dbReference type="InParanoid" id="A0A482WT41"/>
<evidence type="ECO:0000313" key="3">
    <source>
        <dbReference type="Proteomes" id="UP000291343"/>
    </source>
</evidence>